<organism evidence="2 3">
    <name type="scientific">Coniella lustricola</name>
    <dbReference type="NCBI Taxonomy" id="2025994"/>
    <lineage>
        <taxon>Eukaryota</taxon>
        <taxon>Fungi</taxon>
        <taxon>Dikarya</taxon>
        <taxon>Ascomycota</taxon>
        <taxon>Pezizomycotina</taxon>
        <taxon>Sordariomycetes</taxon>
        <taxon>Sordariomycetidae</taxon>
        <taxon>Diaporthales</taxon>
        <taxon>Schizoparmaceae</taxon>
        <taxon>Coniella</taxon>
    </lineage>
</organism>
<evidence type="ECO:0000256" key="1">
    <source>
        <dbReference type="SAM" id="Phobius"/>
    </source>
</evidence>
<accession>A0A2T3ACQ5</accession>
<keyword evidence="3" id="KW-1185">Reference proteome</keyword>
<evidence type="ECO:0000313" key="2">
    <source>
        <dbReference type="EMBL" id="PSR92009.1"/>
    </source>
</evidence>
<sequence length="102" mass="11862">MHQAPQRRLVESQGLEHLHTLRISRQLGKRPASSLSLVDRLLFSFKLPHVSLLLLFLALHSIAWLIHPAQLMHPLPVLLCQSIWNFWLWNVLGYERHCSSRG</sequence>
<dbReference type="AlphaFoldDB" id="A0A2T3ACQ5"/>
<keyword evidence="1" id="KW-0812">Transmembrane</keyword>
<evidence type="ECO:0000313" key="3">
    <source>
        <dbReference type="Proteomes" id="UP000241462"/>
    </source>
</evidence>
<gene>
    <name evidence="2" type="ORF">BD289DRAFT_429829</name>
</gene>
<feature type="transmembrane region" description="Helical" evidence="1">
    <location>
        <begin position="50"/>
        <end position="67"/>
    </location>
</feature>
<protein>
    <submittedName>
        <fullName evidence="2">Uncharacterized protein</fullName>
    </submittedName>
</protein>
<keyword evidence="1" id="KW-0472">Membrane</keyword>
<dbReference type="Proteomes" id="UP000241462">
    <property type="component" value="Unassembled WGS sequence"/>
</dbReference>
<dbReference type="InParanoid" id="A0A2T3ACQ5"/>
<name>A0A2T3ACQ5_9PEZI</name>
<dbReference type="EMBL" id="KZ678412">
    <property type="protein sequence ID" value="PSR92009.1"/>
    <property type="molecule type" value="Genomic_DNA"/>
</dbReference>
<proteinExistence type="predicted"/>
<reference evidence="2 3" key="1">
    <citation type="journal article" date="2018" name="Mycol. Prog.">
        <title>Coniella lustricola, a new species from submerged detritus.</title>
        <authorList>
            <person name="Raudabaugh D.B."/>
            <person name="Iturriaga T."/>
            <person name="Carver A."/>
            <person name="Mondo S."/>
            <person name="Pangilinan J."/>
            <person name="Lipzen A."/>
            <person name="He G."/>
            <person name="Amirebrahimi M."/>
            <person name="Grigoriev I.V."/>
            <person name="Miller A.N."/>
        </authorList>
    </citation>
    <scope>NUCLEOTIDE SEQUENCE [LARGE SCALE GENOMIC DNA]</scope>
    <source>
        <strain evidence="2 3">B22-T-1</strain>
    </source>
</reference>
<feature type="transmembrane region" description="Helical" evidence="1">
    <location>
        <begin position="73"/>
        <end position="92"/>
    </location>
</feature>
<keyword evidence="1" id="KW-1133">Transmembrane helix</keyword>